<feature type="region of interest" description="Disordered" evidence="1">
    <location>
        <begin position="1797"/>
        <end position="1834"/>
    </location>
</feature>
<feature type="compositionally biased region" description="Gly residues" evidence="1">
    <location>
        <begin position="104"/>
        <end position="129"/>
    </location>
</feature>
<dbReference type="GO" id="GO:0008270">
    <property type="term" value="F:zinc ion binding"/>
    <property type="evidence" value="ECO:0007669"/>
    <property type="project" value="InterPro"/>
</dbReference>
<dbReference type="Proteomes" id="UP000265515">
    <property type="component" value="Unassembled WGS sequence"/>
</dbReference>
<feature type="compositionally biased region" description="Gly residues" evidence="1">
    <location>
        <begin position="945"/>
        <end position="956"/>
    </location>
</feature>
<feature type="compositionally biased region" description="Low complexity" evidence="1">
    <location>
        <begin position="1712"/>
        <end position="1738"/>
    </location>
</feature>
<feature type="compositionally biased region" description="Basic residues" evidence="1">
    <location>
        <begin position="417"/>
        <end position="426"/>
    </location>
</feature>
<feature type="compositionally biased region" description="Acidic residues" evidence="1">
    <location>
        <begin position="807"/>
        <end position="818"/>
    </location>
</feature>
<feature type="compositionally biased region" description="Gly residues" evidence="1">
    <location>
        <begin position="344"/>
        <end position="357"/>
    </location>
</feature>
<protein>
    <recommendedName>
        <fullName evidence="4">CCHC-type domain-containing protein</fullName>
    </recommendedName>
</protein>
<feature type="compositionally biased region" description="Basic and acidic residues" evidence="1">
    <location>
        <begin position="364"/>
        <end position="378"/>
    </location>
</feature>
<feature type="compositionally biased region" description="Basic and acidic residues" evidence="1">
    <location>
        <begin position="1574"/>
        <end position="1596"/>
    </location>
</feature>
<feature type="region of interest" description="Disordered" evidence="1">
    <location>
        <begin position="1491"/>
        <end position="1527"/>
    </location>
</feature>
<feature type="compositionally biased region" description="Basic and acidic residues" evidence="1">
    <location>
        <begin position="983"/>
        <end position="992"/>
    </location>
</feature>
<feature type="region of interest" description="Disordered" evidence="1">
    <location>
        <begin position="1219"/>
        <end position="1273"/>
    </location>
</feature>
<evidence type="ECO:0000256" key="1">
    <source>
        <dbReference type="SAM" id="MobiDB-lite"/>
    </source>
</evidence>
<evidence type="ECO:0000313" key="3">
    <source>
        <dbReference type="Proteomes" id="UP000265515"/>
    </source>
</evidence>
<organism evidence="2 3">
    <name type="scientific">Chara braunii</name>
    <name type="common">Braun's stonewort</name>
    <dbReference type="NCBI Taxonomy" id="69332"/>
    <lineage>
        <taxon>Eukaryota</taxon>
        <taxon>Viridiplantae</taxon>
        <taxon>Streptophyta</taxon>
        <taxon>Charophyceae</taxon>
        <taxon>Charales</taxon>
        <taxon>Characeae</taxon>
        <taxon>Chara</taxon>
    </lineage>
</organism>
<feature type="compositionally biased region" description="Basic and acidic residues" evidence="1">
    <location>
        <begin position="429"/>
        <end position="440"/>
    </location>
</feature>
<feature type="region of interest" description="Disordered" evidence="1">
    <location>
        <begin position="733"/>
        <end position="753"/>
    </location>
</feature>
<feature type="compositionally biased region" description="Basic and acidic residues" evidence="1">
    <location>
        <begin position="902"/>
        <end position="921"/>
    </location>
</feature>
<feature type="compositionally biased region" description="Basic and acidic residues" evidence="1">
    <location>
        <begin position="836"/>
        <end position="858"/>
    </location>
</feature>
<proteinExistence type="predicted"/>
<dbReference type="EMBL" id="BFEA01000502">
    <property type="protein sequence ID" value="GBG85057.1"/>
    <property type="molecule type" value="Genomic_DNA"/>
</dbReference>
<keyword evidence="3" id="KW-1185">Reference proteome</keyword>
<feature type="compositionally biased region" description="Basic and acidic residues" evidence="1">
    <location>
        <begin position="16"/>
        <end position="42"/>
    </location>
</feature>
<dbReference type="Gramene" id="GBG85057">
    <property type="protein sequence ID" value="GBG85057"/>
    <property type="gene ID" value="CBR_g39520"/>
</dbReference>
<feature type="compositionally biased region" description="Acidic residues" evidence="1">
    <location>
        <begin position="379"/>
        <end position="405"/>
    </location>
</feature>
<feature type="compositionally biased region" description="Basic and acidic residues" evidence="1">
    <location>
        <begin position="72"/>
        <end position="84"/>
    </location>
</feature>
<comment type="caution">
    <text evidence="2">The sequence shown here is derived from an EMBL/GenBank/DDBJ whole genome shotgun (WGS) entry which is preliminary data.</text>
</comment>
<feature type="region of interest" description="Disordered" evidence="1">
    <location>
        <begin position="1"/>
        <end position="176"/>
    </location>
</feature>
<feature type="region of interest" description="Disordered" evidence="1">
    <location>
        <begin position="1574"/>
        <end position="1610"/>
    </location>
</feature>
<dbReference type="InterPro" id="IPR036875">
    <property type="entry name" value="Znf_CCHC_sf"/>
</dbReference>
<dbReference type="Gene3D" id="4.10.60.10">
    <property type="entry name" value="Zinc finger, CCHC-type"/>
    <property type="match status" value="1"/>
</dbReference>
<accession>A0A388LRX1</accession>
<evidence type="ECO:0008006" key="4">
    <source>
        <dbReference type="Google" id="ProtNLM"/>
    </source>
</evidence>
<dbReference type="GO" id="GO:0003676">
    <property type="term" value="F:nucleic acid binding"/>
    <property type="evidence" value="ECO:0007669"/>
    <property type="project" value="InterPro"/>
</dbReference>
<dbReference type="STRING" id="69332.A0A388LRX1"/>
<feature type="region of interest" description="Disordered" evidence="1">
    <location>
        <begin position="283"/>
        <end position="448"/>
    </location>
</feature>
<feature type="region of interest" description="Disordered" evidence="1">
    <location>
        <begin position="1157"/>
        <end position="1203"/>
    </location>
</feature>
<evidence type="ECO:0000313" key="2">
    <source>
        <dbReference type="EMBL" id="GBG85057.1"/>
    </source>
</evidence>
<reference evidence="2 3" key="1">
    <citation type="journal article" date="2018" name="Cell">
        <title>The Chara Genome: Secondary Complexity and Implications for Plant Terrestrialization.</title>
        <authorList>
            <person name="Nishiyama T."/>
            <person name="Sakayama H."/>
            <person name="Vries J.D."/>
            <person name="Buschmann H."/>
            <person name="Saint-Marcoux D."/>
            <person name="Ullrich K.K."/>
            <person name="Haas F.B."/>
            <person name="Vanderstraeten L."/>
            <person name="Becker D."/>
            <person name="Lang D."/>
            <person name="Vosolsobe S."/>
            <person name="Rombauts S."/>
            <person name="Wilhelmsson P.K.I."/>
            <person name="Janitza P."/>
            <person name="Kern R."/>
            <person name="Heyl A."/>
            <person name="Rumpler F."/>
            <person name="Villalobos L.I.A.C."/>
            <person name="Clay J.M."/>
            <person name="Skokan R."/>
            <person name="Toyoda A."/>
            <person name="Suzuki Y."/>
            <person name="Kagoshima H."/>
            <person name="Schijlen E."/>
            <person name="Tajeshwar N."/>
            <person name="Catarino B."/>
            <person name="Hetherington A.J."/>
            <person name="Saltykova A."/>
            <person name="Bonnot C."/>
            <person name="Breuninger H."/>
            <person name="Symeonidi A."/>
            <person name="Radhakrishnan G.V."/>
            <person name="Van Nieuwerburgh F."/>
            <person name="Deforce D."/>
            <person name="Chang C."/>
            <person name="Karol K.G."/>
            <person name="Hedrich R."/>
            <person name="Ulvskov P."/>
            <person name="Glockner G."/>
            <person name="Delwiche C.F."/>
            <person name="Petrasek J."/>
            <person name="Van de Peer Y."/>
            <person name="Friml J."/>
            <person name="Beilby M."/>
            <person name="Dolan L."/>
            <person name="Kohara Y."/>
            <person name="Sugano S."/>
            <person name="Fujiyama A."/>
            <person name="Delaux P.-M."/>
            <person name="Quint M."/>
            <person name="TheiBen G."/>
            <person name="Hagemann M."/>
            <person name="Harholt J."/>
            <person name="Dunand C."/>
            <person name="Zachgo S."/>
            <person name="Langdale J."/>
            <person name="Maumus F."/>
            <person name="Straeten D.V.D."/>
            <person name="Gould S.B."/>
            <person name="Rensing S.A."/>
        </authorList>
    </citation>
    <scope>NUCLEOTIDE SEQUENCE [LARGE SCALE GENOMIC DNA]</scope>
    <source>
        <strain evidence="2 3">S276</strain>
    </source>
</reference>
<feature type="region of interest" description="Disordered" evidence="1">
    <location>
        <begin position="797"/>
        <end position="993"/>
    </location>
</feature>
<name>A0A388LRX1_CHABU</name>
<dbReference type="SUPFAM" id="SSF57756">
    <property type="entry name" value="Retrovirus zinc finger-like domains"/>
    <property type="match status" value="1"/>
</dbReference>
<gene>
    <name evidence="2" type="ORF">CBR_g39520</name>
</gene>
<feature type="region of interest" description="Disordered" evidence="1">
    <location>
        <begin position="1710"/>
        <end position="1738"/>
    </location>
</feature>
<sequence>MGGQCLSVGVRLNLRPHRDGGGGDGSRRDRGGGDGSRRDRGGGDGGGQIGGVRDVRKQDEGGEDGGGGGDGGGDKGRERGRGQDRGGVGDGGGVHDEQEEDGGVRAGGGGTRGGVGDGGGGENGGGVGDVGEVYVGGEDGGGGDGRGDLLRAMASDSTRRRGAPLPPFEPAPKHKQDNFRRGHVVWECVEMGQEWGKEGEGNFLIRCRLCQEVFTGSRSRIVEHFTKQKTHYSRWSANILYKLQSVGTVLKDAISQRLASKYAERLEGDMAADNLHQYMDSEAEGGGEAEQLQPGAPLHGRGSDGGDVGGRTIRLADYLNPDCQRGGRARDDTQPTGFEDALPRGGGGVRGVGGAYQTGGCSDVLDREGADSEGGRCGDEDDEMDTGAEGEGEGPTEDGGEDDVQELGASLQGGSLKARRTAHQTRTRAPMDGRGKRRADTAPAARVPDPKRLKQVRLDEMYDLEWQTTFDHLFLQWWYIGGVPFERARMPEYRVLTRHLQNMPRGMKPTLLQFKRIAGSGIQEERAYIADKLCDIREQMQHTGATILTDGRKSLNSEPIVNFLAAGQSGAFLFTTSPRRSDQRKKVAEMTLEYIYTQTGFDRQGDRYRLVRQQLYDFHARGPRYDWGGDAGTGDEDTCEGPDETQAIADWWVLHGSCAPELCAITTRLMYTWFYASPAERNWVLHERIHEKRRNGFDFTKLTEMVEMCTNKKLLACRQRRRGLVVPWGDLEEGLDDVPEPRRSGTLPPRSLTDEEIARQARRMQRASTVRHPPAVQTVFGRRAAHIELYHEEIEYDPPTDLHGADEMEPEPWTDPEDLEQRGSDTPDVGDEFGGESDHEAASDMRSRDRQSHCDVDRMTPPLTRSATDRGRKQTQVMRSSSEDEGGDRSDDGDAADDEDSGVEREGPDQDRGHGDEHGFDGGDGSGPIEDGAGGAFLVNPGPSAAGGGGSGGHGFGLEVPQGSIPSGIFSDGFDLGRPPTSDARRGEEGRTGDNIGRVARRLHMDPENVLEEERLARMVSGCATTQRLALEQDTTRAREMGCSVEEVTAARLAAECRHGGPADVADGGGLCTEGHVVDRADDHQEDARVGLGGLCGASDTVLPTTDEADGGDGATTKDAGGLLGCDGTKVEGQVDRALVGVAVAAMEDVVADRRGSMMVAPSSRPPTAGAAQRDGHRRPKGRSSTRALSGARPPPALLGDDPDLVILQTSRGGCISTAHRILDEDPQRQTGTEPGSRRAAGGRTEDSATDGVPMPRGRKPYTTLTGVLGRSAGGGVEREAEVQEAEMVAARAVASHVVSVSQHPGDGEETVAKVPQRRREHIIDDDDTDDGQCDAPKRRGRRLRLRGVSFALSGPFQPYERVCYNYRQPGHFARNCPYPRREALISGTPIGGYGAELPPYPTPHAAYASSGASQSAYAPSAPPMSQALVLQQHAGSSSASASVPISSAVVPYRPSPAPAPPSLLVVVPWAPRQRSSDGEVVSLLRELVNDRREEKDRRREVEDRQIREEQARLAKEEEGKRLEEEEMRQAEKEARMATMINAKMEELDEQHQARTKEENKKIWKEIEKVVGDPKCTHKGKEQARDESESRKRQQAEMEGSPPVVPAHGRARCENPLMTAFPNLSPLDAGLLLMELDNVKRSQDTQVSLVKKCMEVLHKIEIKFPSVNAGLAAEHNAPPATRQQQAGPALISGTPIGGYGARLPPYPTQHTAYASSGASQSAYAPSAPPMSQAPVLQQHARSSSALASVSISFTVVPYRPSPAPTPPSLPAVVPYAPRQRSSHGEVVSLLRELVNDRREEKDRGREVEDRQIREEQARLAKEEEGKRLEEEEMRQAEKKARMAMMINA</sequence>